<dbReference type="Pfam" id="PF03126">
    <property type="entry name" value="Plus-3"/>
    <property type="match status" value="1"/>
</dbReference>
<feature type="compositionally biased region" description="Basic and acidic residues" evidence="1">
    <location>
        <begin position="356"/>
        <end position="379"/>
    </location>
</feature>
<dbReference type="InterPro" id="IPR004343">
    <property type="entry name" value="Plus-3_dom"/>
</dbReference>
<evidence type="ECO:0000259" key="2">
    <source>
        <dbReference type="Pfam" id="PF03126"/>
    </source>
</evidence>
<dbReference type="Gene3D" id="3.90.70.200">
    <property type="entry name" value="Plus-3 domain"/>
    <property type="match status" value="1"/>
</dbReference>
<evidence type="ECO:0000313" key="4">
    <source>
        <dbReference type="Proteomes" id="UP001342314"/>
    </source>
</evidence>
<feature type="compositionally biased region" description="Gly residues" evidence="1">
    <location>
        <begin position="94"/>
        <end position="106"/>
    </location>
</feature>
<sequence length="395" mass="43333">MSTPNPSRSGTPETPVLPFAAPPIAMWVQATTPEPAAPVDEPMFGGPPCADPDELEELLRSATEPADAEARHAEVALAIAAQAGKTGEQRTGASGAGEGSGGGSSGAAGSPMREVQFGAGRAKTPAEQGEADDAARWRFAQYTGGEYERVEAEEQQRAWRRAEAKERKEAKGKGTEEDDRAELMAMMGASIRRADFLQWSYYDWLGKCIHSCIARFVNHVDEARGPQYRLANIRAIAYDGPEAPVQFGSSVTSTFVLLLDDGRESRWVFPSQLSNTLPSEAELEDYRDQQLAFNRDLDVAWCEAKAKSIQEKRSVVLDEDTLREYLEREEKKPIPAKVKAQRIATLSAQLDSAESAEEREKVQQQLDRLRKKDATEPPKTKQGVQYAITPLGAHE</sequence>
<accession>A0AAV5GKF5</accession>
<keyword evidence="4" id="KW-1185">Reference proteome</keyword>
<reference evidence="3 4" key="1">
    <citation type="submission" date="2021-12" db="EMBL/GenBank/DDBJ databases">
        <title>High titer production of polyol ester of fatty acids by Rhodotorula paludigena BS15 towards product separation-free biomass refinery.</title>
        <authorList>
            <person name="Mano J."/>
            <person name="Ono H."/>
            <person name="Tanaka T."/>
            <person name="Naito K."/>
            <person name="Sushida H."/>
            <person name="Ike M."/>
            <person name="Tokuyasu K."/>
            <person name="Kitaoka M."/>
        </authorList>
    </citation>
    <scope>NUCLEOTIDE SEQUENCE [LARGE SCALE GENOMIC DNA]</scope>
    <source>
        <strain evidence="3 4">BS15</strain>
    </source>
</reference>
<feature type="domain" description="Plus3" evidence="2">
    <location>
        <begin position="189"/>
        <end position="289"/>
    </location>
</feature>
<evidence type="ECO:0000313" key="3">
    <source>
        <dbReference type="EMBL" id="GJN90325.1"/>
    </source>
</evidence>
<proteinExistence type="predicted"/>
<protein>
    <recommendedName>
        <fullName evidence="2">Plus3 domain-containing protein</fullName>
    </recommendedName>
</protein>
<dbReference type="EMBL" id="BQKY01000006">
    <property type="protein sequence ID" value="GJN90325.1"/>
    <property type="molecule type" value="Genomic_DNA"/>
</dbReference>
<name>A0AAV5GKF5_9BASI</name>
<dbReference type="GO" id="GO:0003677">
    <property type="term" value="F:DNA binding"/>
    <property type="evidence" value="ECO:0007669"/>
    <property type="project" value="InterPro"/>
</dbReference>
<dbReference type="AlphaFoldDB" id="A0AAV5GKF5"/>
<gene>
    <name evidence="3" type="ORF">Rhopal_003334-T1</name>
</gene>
<evidence type="ECO:0000256" key="1">
    <source>
        <dbReference type="SAM" id="MobiDB-lite"/>
    </source>
</evidence>
<dbReference type="SUPFAM" id="SSF159042">
    <property type="entry name" value="Plus3-like"/>
    <property type="match status" value="1"/>
</dbReference>
<feature type="region of interest" description="Disordered" evidence="1">
    <location>
        <begin position="349"/>
        <end position="395"/>
    </location>
</feature>
<organism evidence="3 4">
    <name type="scientific">Rhodotorula paludigena</name>
    <dbReference type="NCBI Taxonomy" id="86838"/>
    <lineage>
        <taxon>Eukaryota</taxon>
        <taxon>Fungi</taxon>
        <taxon>Dikarya</taxon>
        <taxon>Basidiomycota</taxon>
        <taxon>Pucciniomycotina</taxon>
        <taxon>Microbotryomycetes</taxon>
        <taxon>Sporidiobolales</taxon>
        <taxon>Sporidiobolaceae</taxon>
        <taxon>Rhodotorula</taxon>
    </lineage>
</organism>
<dbReference type="InterPro" id="IPR036128">
    <property type="entry name" value="Plus3-like_sf"/>
</dbReference>
<feature type="region of interest" description="Disordered" evidence="1">
    <location>
        <begin position="34"/>
        <end position="112"/>
    </location>
</feature>
<comment type="caution">
    <text evidence="3">The sequence shown here is derived from an EMBL/GenBank/DDBJ whole genome shotgun (WGS) entry which is preliminary data.</text>
</comment>
<dbReference type="Proteomes" id="UP001342314">
    <property type="component" value="Unassembled WGS sequence"/>
</dbReference>